<evidence type="ECO:0000313" key="3">
    <source>
        <dbReference type="Proteomes" id="UP000001396"/>
    </source>
</evidence>
<gene>
    <name evidence="2" type="ORF">PPL_01144</name>
</gene>
<sequence length="277" mass="32702">MSSKTKSNKKIKNDDGDSKAVVEDVDELERIGNMVKKIEGNTIYRHFYTTGDLHKWLEENHKTAKELFICFYRKDSGKKSISWEEVLDVMLCFGWIDGVRRRCDDESYCNRYTPRRPTSNWSFINIKKVEKLIEENRMKPMGLEAFAKRKVATAEEAYEKENRKLTGSLLAKFKRSKEAYKFYTEQTDYYQKVSSRYVMNAVREETREQRLDELIKASSKYERMDRFKPLKQQKKNITKATTNNSKSKRKKREEESESESEESDYESDSSSSSSSDE</sequence>
<dbReference type="RefSeq" id="XP_020438018.1">
    <property type="nucleotide sequence ID" value="XM_020572160.1"/>
</dbReference>
<dbReference type="STRING" id="670386.D3AY85"/>
<dbReference type="Pfam" id="PF13376">
    <property type="entry name" value="OmdA"/>
    <property type="match status" value="1"/>
</dbReference>
<protein>
    <submittedName>
        <fullName evidence="2">Uncharacterized protein</fullName>
    </submittedName>
</protein>
<keyword evidence="3" id="KW-1185">Reference proteome</keyword>
<dbReference type="OMA" id="WSKLNKQ"/>
<dbReference type="Proteomes" id="UP000001396">
    <property type="component" value="Unassembled WGS sequence"/>
</dbReference>
<evidence type="ECO:0000256" key="1">
    <source>
        <dbReference type="SAM" id="MobiDB-lite"/>
    </source>
</evidence>
<evidence type="ECO:0000313" key="2">
    <source>
        <dbReference type="EMBL" id="EFA85912.1"/>
    </source>
</evidence>
<name>D3AY85_HETP5</name>
<proteinExistence type="predicted"/>
<feature type="compositionally biased region" description="Low complexity" evidence="1">
    <location>
        <begin position="268"/>
        <end position="277"/>
    </location>
</feature>
<dbReference type="AlphaFoldDB" id="D3AY85"/>
<feature type="region of interest" description="Disordered" evidence="1">
    <location>
        <begin position="224"/>
        <end position="277"/>
    </location>
</feature>
<dbReference type="InParanoid" id="D3AY85"/>
<accession>D3AY85</accession>
<comment type="caution">
    <text evidence="2">The sequence shown here is derived from an EMBL/GenBank/DDBJ whole genome shotgun (WGS) entry which is preliminary data.</text>
</comment>
<feature type="compositionally biased region" description="Acidic residues" evidence="1">
    <location>
        <begin position="255"/>
        <end position="267"/>
    </location>
</feature>
<organism evidence="2 3">
    <name type="scientific">Heterostelium pallidum (strain ATCC 26659 / Pp 5 / PN500)</name>
    <name type="common">Cellular slime mold</name>
    <name type="synonym">Polysphondylium pallidum</name>
    <dbReference type="NCBI Taxonomy" id="670386"/>
    <lineage>
        <taxon>Eukaryota</taxon>
        <taxon>Amoebozoa</taxon>
        <taxon>Evosea</taxon>
        <taxon>Eumycetozoa</taxon>
        <taxon>Dictyostelia</taxon>
        <taxon>Acytosteliales</taxon>
        <taxon>Acytosteliaceae</taxon>
        <taxon>Heterostelium</taxon>
    </lineage>
</organism>
<dbReference type="EMBL" id="ADBJ01000004">
    <property type="protein sequence ID" value="EFA85912.1"/>
    <property type="molecule type" value="Genomic_DNA"/>
</dbReference>
<reference evidence="2 3" key="1">
    <citation type="journal article" date="2011" name="Genome Res.">
        <title>Phylogeny-wide analysis of social amoeba genomes highlights ancient origins for complex intercellular communication.</title>
        <authorList>
            <person name="Heidel A.J."/>
            <person name="Lawal H.M."/>
            <person name="Felder M."/>
            <person name="Schilde C."/>
            <person name="Helps N.R."/>
            <person name="Tunggal B."/>
            <person name="Rivero F."/>
            <person name="John U."/>
            <person name="Schleicher M."/>
            <person name="Eichinger L."/>
            <person name="Platzer M."/>
            <person name="Noegel A.A."/>
            <person name="Schaap P."/>
            <person name="Gloeckner G."/>
        </authorList>
    </citation>
    <scope>NUCLEOTIDE SEQUENCE [LARGE SCALE GENOMIC DNA]</scope>
    <source>
        <strain evidence="3">ATCC 26659 / Pp 5 / PN500</strain>
    </source>
</reference>
<dbReference type="GeneID" id="31356674"/>